<evidence type="ECO:0000313" key="8">
    <source>
        <dbReference type="Proteomes" id="UP000254777"/>
    </source>
</evidence>
<dbReference type="NCBIfam" id="TIGR00765">
    <property type="entry name" value="yihY_not_rbn"/>
    <property type="match status" value="1"/>
</dbReference>
<feature type="transmembrane region" description="Helical" evidence="6">
    <location>
        <begin position="202"/>
        <end position="223"/>
    </location>
</feature>
<evidence type="ECO:0000256" key="5">
    <source>
        <dbReference type="ARBA" id="ARBA00023136"/>
    </source>
</evidence>
<dbReference type="PANTHER" id="PTHR30213:SF0">
    <property type="entry name" value="UPF0761 MEMBRANE PROTEIN YIHY"/>
    <property type="match status" value="1"/>
</dbReference>
<feature type="transmembrane region" description="Helical" evidence="6">
    <location>
        <begin position="59"/>
        <end position="78"/>
    </location>
</feature>
<dbReference type="Proteomes" id="UP000254777">
    <property type="component" value="Unassembled WGS sequence"/>
</dbReference>
<organism evidence="7 8">
    <name type="scientific">Peptoniphilus indolicus</name>
    <dbReference type="NCBI Taxonomy" id="33030"/>
    <lineage>
        <taxon>Bacteria</taxon>
        <taxon>Bacillati</taxon>
        <taxon>Bacillota</taxon>
        <taxon>Tissierellia</taxon>
        <taxon>Tissierellales</taxon>
        <taxon>Peptoniphilaceae</taxon>
        <taxon>Peptoniphilus</taxon>
    </lineage>
</organism>
<evidence type="ECO:0000256" key="4">
    <source>
        <dbReference type="ARBA" id="ARBA00022989"/>
    </source>
</evidence>
<keyword evidence="5 6" id="KW-0472">Membrane</keyword>
<keyword evidence="2" id="KW-1003">Cell membrane</keyword>
<sequence length="336" mass="37937">MYNLRFNQILTGYRDIGGEIIKKLKDKLYLIRNKPFIIFIDKLLYRFTEHKLPEMSGSLVYFIILSLFPFIIALLNTLKFTGILSPDAVLSYIEYLPDDISSIVLSFSQELLNSSSSRLFIVSILAGLWTSSNGINQLLNNVNAAYGFNKKRSFVAAKSLSLIFAIALILMVILLMITQVFGGLILDYISKTINLDLDFKQIIKILSLIIPVVYMLIMFTALYKFAPSSQIRKMLSFKLVVPGAVFTTIGVILMTILFGSYVSNFGKYSVTYGSLGGIIVMLIWIWLVSLIILIGGEINAINFSRKYFPESSVWPRNESILKGILTDEKYTDLDVD</sequence>
<feature type="transmembrane region" description="Helical" evidence="6">
    <location>
        <begin position="274"/>
        <end position="296"/>
    </location>
</feature>
<proteinExistence type="predicted"/>
<reference evidence="7 8" key="1">
    <citation type="submission" date="2018-06" db="EMBL/GenBank/DDBJ databases">
        <authorList>
            <consortium name="Pathogen Informatics"/>
            <person name="Doyle S."/>
        </authorList>
    </citation>
    <scope>NUCLEOTIDE SEQUENCE [LARGE SCALE GENOMIC DNA]</scope>
    <source>
        <strain evidence="7 8">NCTC11088</strain>
    </source>
</reference>
<gene>
    <name evidence="7" type="ORF">NCTC11088_00458</name>
</gene>
<accession>A0A379DBT5</accession>
<evidence type="ECO:0000313" key="7">
    <source>
        <dbReference type="EMBL" id="SUB74703.1"/>
    </source>
</evidence>
<evidence type="ECO:0000256" key="3">
    <source>
        <dbReference type="ARBA" id="ARBA00022692"/>
    </source>
</evidence>
<dbReference type="Pfam" id="PF03631">
    <property type="entry name" value="Virul_fac_BrkB"/>
    <property type="match status" value="1"/>
</dbReference>
<evidence type="ECO:0000256" key="1">
    <source>
        <dbReference type="ARBA" id="ARBA00004651"/>
    </source>
</evidence>
<name>A0A379DBT5_9FIRM</name>
<keyword evidence="3 6" id="KW-0812">Transmembrane</keyword>
<feature type="transmembrane region" description="Helical" evidence="6">
    <location>
        <begin position="160"/>
        <end position="182"/>
    </location>
</feature>
<evidence type="ECO:0000256" key="2">
    <source>
        <dbReference type="ARBA" id="ARBA00022475"/>
    </source>
</evidence>
<comment type="subcellular location">
    <subcellularLocation>
        <location evidence="1">Cell membrane</location>
        <topology evidence="1">Multi-pass membrane protein</topology>
    </subcellularLocation>
</comment>
<dbReference type="EMBL" id="UGTH01000001">
    <property type="protein sequence ID" value="SUB74703.1"/>
    <property type="molecule type" value="Genomic_DNA"/>
</dbReference>
<keyword evidence="4 6" id="KW-1133">Transmembrane helix</keyword>
<evidence type="ECO:0000256" key="6">
    <source>
        <dbReference type="SAM" id="Phobius"/>
    </source>
</evidence>
<feature type="transmembrane region" description="Helical" evidence="6">
    <location>
        <begin position="119"/>
        <end position="139"/>
    </location>
</feature>
<protein>
    <submittedName>
        <fullName evidence="7">YihY family inner membrane protein</fullName>
    </submittedName>
</protein>
<dbReference type="GO" id="GO:0005886">
    <property type="term" value="C:plasma membrane"/>
    <property type="evidence" value="ECO:0007669"/>
    <property type="project" value="UniProtKB-SubCell"/>
</dbReference>
<dbReference type="PANTHER" id="PTHR30213">
    <property type="entry name" value="INNER MEMBRANE PROTEIN YHJD"/>
    <property type="match status" value="1"/>
</dbReference>
<dbReference type="AlphaFoldDB" id="A0A379DBT5"/>
<dbReference type="InterPro" id="IPR017039">
    <property type="entry name" value="Virul_fac_BrkB"/>
</dbReference>
<feature type="transmembrane region" description="Helical" evidence="6">
    <location>
        <begin position="235"/>
        <end position="262"/>
    </location>
</feature>